<evidence type="ECO:0000313" key="4">
    <source>
        <dbReference type="Proteomes" id="UP000310200"/>
    </source>
</evidence>
<dbReference type="EMBL" id="QBLH01003489">
    <property type="protein sequence ID" value="TGZ38004.1"/>
    <property type="molecule type" value="Genomic_DNA"/>
</dbReference>
<dbReference type="InterPro" id="IPR035892">
    <property type="entry name" value="C2_domain_sf"/>
</dbReference>
<dbReference type="AlphaFoldDB" id="A0A4V3S7N0"/>
<feature type="coiled-coil region" evidence="1">
    <location>
        <begin position="719"/>
        <end position="753"/>
    </location>
</feature>
<dbReference type="Gene3D" id="2.60.40.150">
    <property type="entry name" value="C2 domain"/>
    <property type="match status" value="1"/>
</dbReference>
<reference evidence="3 4" key="1">
    <citation type="journal article" date="2019" name="Philos. Trans. R. Soc. Lond., B, Biol. Sci.">
        <title>Ant behaviour and brain gene expression of defending hosts depend on the ecological success of the intruding social parasite.</title>
        <authorList>
            <person name="Kaur R."/>
            <person name="Stoldt M."/>
            <person name="Jongepier E."/>
            <person name="Feldmeyer B."/>
            <person name="Menzel F."/>
            <person name="Bornberg-Bauer E."/>
            <person name="Foitzik S."/>
        </authorList>
    </citation>
    <scope>NUCLEOTIDE SEQUENCE [LARGE SCALE GENOMIC DNA]</scope>
    <source>
        <tissue evidence="3">Whole body</tissue>
    </source>
</reference>
<keyword evidence="4" id="KW-1185">Reference proteome</keyword>
<dbReference type="GO" id="GO:0005813">
    <property type="term" value="C:centrosome"/>
    <property type="evidence" value="ECO:0007669"/>
    <property type="project" value="TreeGrafter"/>
</dbReference>
<feature type="domain" description="DUF3668" evidence="2">
    <location>
        <begin position="169"/>
        <end position="343"/>
    </location>
</feature>
<dbReference type="Proteomes" id="UP000310200">
    <property type="component" value="Unassembled WGS sequence"/>
</dbReference>
<dbReference type="InterPro" id="IPR022136">
    <property type="entry name" value="DUF3668"/>
</dbReference>
<name>A0A4V3S7N0_9HYME</name>
<dbReference type="PANTHER" id="PTHR21574:SF0">
    <property type="entry name" value="CENTROSOMAL PROTEIN OF 120 KDA"/>
    <property type="match status" value="1"/>
</dbReference>
<dbReference type="Pfam" id="PF12416">
    <property type="entry name" value="DUF3668"/>
    <property type="match status" value="1"/>
</dbReference>
<keyword evidence="1" id="KW-0175">Coiled coil</keyword>
<evidence type="ECO:0000313" key="3">
    <source>
        <dbReference type="EMBL" id="TGZ38004.1"/>
    </source>
</evidence>
<comment type="caution">
    <text evidence="3">The sequence shown here is derived from an EMBL/GenBank/DDBJ whole genome shotgun (WGS) entry which is preliminary data.</text>
</comment>
<gene>
    <name evidence="3" type="ORF">DBV15_05285</name>
</gene>
<accession>A0A4V3S7N0</accession>
<dbReference type="PANTHER" id="PTHR21574">
    <property type="entry name" value="CENTROSOMAL PROTEIN OF 120 KDA"/>
    <property type="match status" value="1"/>
</dbReference>
<dbReference type="InterPro" id="IPR039893">
    <property type="entry name" value="CEP120-like"/>
</dbReference>
<evidence type="ECO:0000259" key="2">
    <source>
        <dbReference type="Pfam" id="PF12416"/>
    </source>
</evidence>
<organism evidence="3 4">
    <name type="scientific">Temnothorax longispinosus</name>
    <dbReference type="NCBI Taxonomy" id="300112"/>
    <lineage>
        <taxon>Eukaryota</taxon>
        <taxon>Metazoa</taxon>
        <taxon>Ecdysozoa</taxon>
        <taxon>Arthropoda</taxon>
        <taxon>Hexapoda</taxon>
        <taxon>Insecta</taxon>
        <taxon>Pterygota</taxon>
        <taxon>Neoptera</taxon>
        <taxon>Endopterygota</taxon>
        <taxon>Hymenoptera</taxon>
        <taxon>Apocrita</taxon>
        <taxon>Aculeata</taxon>
        <taxon>Formicoidea</taxon>
        <taxon>Formicidae</taxon>
        <taxon>Myrmicinae</taxon>
        <taxon>Temnothorax</taxon>
    </lineage>
</organism>
<proteinExistence type="predicted"/>
<feature type="coiled-coil region" evidence="1">
    <location>
        <begin position="781"/>
        <end position="808"/>
    </location>
</feature>
<sequence length="965" mass="111374">MTEATKSDVQIILSIKEGKGFEQVLQPTLLIGTLNGHSLETDRIEPCPTPQYATDLVWETNKMVLRRMRSEQASLKLECFAFKENDGRERIGYVLLNVRSALVLSKCGDLNPKAAWHKLLGLRSDLKAQKPELLLALRVEDRKDINLNPTVELRNLMIDKDVILESDEIIPYLHPDEQLIQLGPLNTCCELFILSITTMCIENLHLLLPECLNKRSTVRFLYRVLENDVELEPLKTESGKSHFVSEKVVVRIRSSLSVLKQYLQLKPYLLIYLKHESNVIAESSVNLQSLVPADSLQEFLKCTANASTTLHEQCFLIKQGSTEKPIENQHQKSYLDLQLKLQYIGSRTNILVNSDTAINSNNCVSSTRINYNEESINNVDQRCPEMESHRNPSGDFGKFSVQNLPGEVKCTTECKNINKQPVDCQCCKHQTDKVTYSRLCDGMLCSNKNHIKGVGSYHCYCLRISLVAITLASETLSGREIEFRFHHPKTEIMSTAYAKMPDLSDKKVKLQDIVCQFHFISAPDEIKQLLQSFPPKISIYDTNEGDELSLLVLDVKPLFHQEKSECQYKLFLFDRDRNKIADMDIILKLEDRGLHCILKKETIDKNLGPPILDDSLAYKIVDELETWKDRQKEMFKAELKRKEERYLNMLSEEWRIQRENLESKLAYSVEQCKTLANSLNNATEDLRKRRLKSLENETRLIKTNEDLQWRYETKLQELKDILQATQSDLTTKIVKLEEKKLALEAQVEILSYENENLKSSISKQMNELQMYQKGSLTQDQTASLLQEVKILEEKLDNAQKGKEFFREQWGKAVRELHRMKVDYQQAMQVQIKNSREELMSADLAEILSADRRALNNDQILLNELQKEIDVIKPKQLFAPEETYNQIFTTADDICYDIPCNSNKTVYDKSEEYNERLRALREERESLLRTGNYTADDVVIKKLNAEIRSLLIDIASFGSLYGHWSN</sequence>
<dbReference type="GO" id="GO:1903724">
    <property type="term" value="P:positive regulation of centriole elongation"/>
    <property type="evidence" value="ECO:0007669"/>
    <property type="project" value="TreeGrafter"/>
</dbReference>
<protein>
    <submittedName>
        <fullName evidence="3">120 kDa centrosomal protein</fullName>
    </submittedName>
</protein>
<feature type="coiled-coil region" evidence="1">
    <location>
        <begin position="902"/>
        <end position="929"/>
    </location>
</feature>
<evidence type="ECO:0000256" key="1">
    <source>
        <dbReference type="SAM" id="Coils"/>
    </source>
</evidence>
<dbReference type="STRING" id="300112.A0A4V3S7N0"/>